<dbReference type="PANTHER" id="PTHR32194">
    <property type="entry name" value="METALLOPROTEASE TLDD"/>
    <property type="match status" value="1"/>
</dbReference>
<name>A0AAD5QCY3_PYTIN</name>
<dbReference type="SUPFAM" id="SSF56235">
    <property type="entry name" value="N-terminal nucleophile aminohydrolases (Ntn hydrolases)"/>
    <property type="match status" value="1"/>
</dbReference>
<protein>
    <recommendedName>
        <fullName evidence="7">Proteasome subunit beta</fullName>
    </recommendedName>
</protein>
<reference evidence="5" key="1">
    <citation type="submission" date="2021-12" db="EMBL/GenBank/DDBJ databases">
        <title>Prjna785345.</title>
        <authorList>
            <person name="Rujirawat T."/>
            <person name="Krajaejun T."/>
        </authorList>
    </citation>
    <scope>NUCLEOTIDE SEQUENCE</scope>
    <source>
        <strain evidence="5">Pi057C3</strain>
    </source>
</reference>
<sequence length="420" mass="46458">MFLTSAPPASAPHNDTTVPYTGAECSMVPTITTDCANPSGLNFTACLVRMRAGSQQCEILVRCTPKPEARSLMMHWTLTGNALEAFQVPDKNSRLKQMELHSDVRTIDGVKLPPNLSMLKLINRFDCIVIREADLELLRRATITGDSDAQRPCYHALAKRIFLEKPKPSAYIQYLMSAKHSAVVWTSEGDRRIELKPPQAPVHEHGRPQWEPYDFNGGTVLAIAGKDFVVMAADTRLSTGYSILSRNESKVHAITPTTLLGCPGSHNDIIQLRGVLSIRAQMYRHDNGVMPSAESTAQLLMNTLYSRRFFPYYAFCLLAGIDKDGKGALYSYDALGSHDRVTRGAMGSGGHLMIPLLDNLVEHESRTDPKKELSIQETKEIIKDAFVTAGERDIYTGDSIEIFTITAAGVAKDVFELKKD</sequence>
<keyword evidence="4" id="KW-0539">Nucleus</keyword>
<evidence type="ECO:0000256" key="1">
    <source>
        <dbReference type="ARBA" id="ARBA00004123"/>
    </source>
</evidence>
<organism evidence="5 6">
    <name type="scientific">Pythium insidiosum</name>
    <name type="common">Pythiosis disease agent</name>
    <dbReference type="NCBI Taxonomy" id="114742"/>
    <lineage>
        <taxon>Eukaryota</taxon>
        <taxon>Sar</taxon>
        <taxon>Stramenopiles</taxon>
        <taxon>Oomycota</taxon>
        <taxon>Peronosporomycetes</taxon>
        <taxon>Pythiales</taxon>
        <taxon>Pythiaceae</taxon>
        <taxon>Pythium</taxon>
    </lineage>
</organism>
<dbReference type="PANTHER" id="PTHR32194:SF2">
    <property type="entry name" value="PROTEASOME SUBUNIT BETA TYPE-1"/>
    <property type="match status" value="1"/>
</dbReference>
<dbReference type="EMBL" id="JAKCXM010000049">
    <property type="protein sequence ID" value="KAJ0405152.1"/>
    <property type="molecule type" value="Genomic_DNA"/>
</dbReference>
<evidence type="ECO:0000256" key="3">
    <source>
        <dbReference type="ARBA" id="ARBA00022942"/>
    </source>
</evidence>
<dbReference type="InterPro" id="IPR001353">
    <property type="entry name" value="Proteasome_sua/b"/>
</dbReference>
<gene>
    <name evidence="5" type="ORF">P43SY_001357</name>
</gene>
<dbReference type="GO" id="GO:0005737">
    <property type="term" value="C:cytoplasm"/>
    <property type="evidence" value="ECO:0007669"/>
    <property type="project" value="TreeGrafter"/>
</dbReference>
<dbReference type="CDD" id="cd03757">
    <property type="entry name" value="proteasome_beta_type_1"/>
    <property type="match status" value="1"/>
</dbReference>
<evidence type="ECO:0000313" key="6">
    <source>
        <dbReference type="Proteomes" id="UP001209570"/>
    </source>
</evidence>
<keyword evidence="3" id="KW-0647">Proteasome</keyword>
<dbReference type="AlphaFoldDB" id="A0AAD5QCY3"/>
<proteinExistence type="predicted"/>
<evidence type="ECO:0000313" key="5">
    <source>
        <dbReference type="EMBL" id="KAJ0405152.1"/>
    </source>
</evidence>
<dbReference type="PROSITE" id="PS51476">
    <property type="entry name" value="PROTEASOME_BETA_2"/>
    <property type="match status" value="1"/>
</dbReference>
<keyword evidence="6" id="KW-1185">Reference proteome</keyword>
<dbReference type="FunFam" id="3.60.20.10:FF:000027">
    <property type="entry name" value="Proteasome subunit beta type-6"/>
    <property type="match status" value="1"/>
</dbReference>
<dbReference type="GO" id="GO:0005634">
    <property type="term" value="C:nucleus"/>
    <property type="evidence" value="ECO:0007669"/>
    <property type="project" value="UniProtKB-SubCell"/>
</dbReference>
<dbReference type="Proteomes" id="UP001209570">
    <property type="component" value="Unassembled WGS sequence"/>
</dbReference>
<dbReference type="GO" id="GO:0051603">
    <property type="term" value="P:proteolysis involved in protein catabolic process"/>
    <property type="evidence" value="ECO:0007669"/>
    <property type="project" value="InterPro"/>
</dbReference>
<evidence type="ECO:0008006" key="7">
    <source>
        <dbReference type="Google" id="ProtNLM"/>
    </source>
</evidence>
<keyword evidence="2" id="KW-0963">Cytoplasm</keyword>
<comment type="subcellular location">
    <subcellularLocation>
        <location evidence="1">Nucleus</location>
    </subcellularLocation>
</comment>
<evidence type="ECO:0000256" key="2">
    <source>
        <dbReference type="ARBA" id="ARBA00022490"/>
    </source>
</evidence>
<accession>A0AAD5QCY3</accession>
<dbReference type="Gene3D" id="3.60.20.10">
    <property type="entry name" value="Glutamine Phosphoribosylpyrophosphate, subunit 1, domain 1"/>
    <property type="match status" value="1"/>
</dbReference>
<dbReference type="GO" id="GO:0005839">
    <property type="term" value="C:proteasome core complex"/>
    <property type="evidence" value="ECO:0007669"/>
    <property type="project" value="InterPro"/>
</dbReference>
<dbReference type="InterPro" id="IPR029055">
    <property type="entry name" value="Ntn_hydrolases_N"/>
</dbReference>
<comment type="caution">
    <text evidence="5">The sequence shown here is derived from an EMBL/GenBank/DDBJ whole genome shotgun (WGS) entry which is preliminary data.</text>
</comment>
<evidence type="ECO:0000256" key="4">
    <source>
        <dbReference type="ARBA" id="ARBA00023242"/>
    </source>
</evidence>
<dbReference type="Pfam" id="PF00227">
    <property type="entry name" value="Proteasome"/>
    <property type="match status" value="1"/>
</dbReference>
<dbReference type="InterPro" id="IPR023333">
    <property type="entry name" value="Proteasome_suB-type"/>
</dbReference>